<comment type="caution">
    <text evidence="1">The sequence shown here is derived from an EMBL/GenBank/DDBJ whole genome shotgun (WGS) entry which is preliminary data.</text>
</comment>
<evidence type="ECO:0000313" key="1">
    <source>
        <dbReference type="EMBL" id="KAH1032672.1"/>
    </source>
</evidence>
<dbReference type="AlphaFoldDB" id="A0A9D3U9Z6"/>
<dbReference type="EMBL" id="JAIQCV010000013">
    <property type="protein sequence ID" value="KAH1032672.1"/>
    <property type="molecule type" value="Genomic_DNA"/>
</dbReference>
<reference evidence="1 2" key="1">
    <citation type="journal article" date="2021" name="Plant Biotechnol. J.">
        <title>Multi-omics assisted identification of the key and species-specific regulatory components of drought-tolerant mechanisms in Gossypium stocksii.</title>
        <authorList>
            <person name="Yu D."/>
            <person name="Ke L."/>
            <person name="Zhang D."/>
            <person name="Wu Y."/>
            <person name="Sun Y."/>
            <person name="Mei J."/>
            <person name="Sun J."/>
            <person name="Sun Y."/>
        </authorList>
    </citation>
    <scope>NUCLEOTIDE SEQUENCE [LARGE SCALE GENOMIC DNA]</scope>
    <source>
        <strain evidence="2">cv. E1</strain>
        <tissue evidence="1">Leaf</tissue>
    </source>
</reference>
<protein>
    <submittedName>
        <fullName evidence="1">Uncharacterized protein</fullName>
    </submittedName>
</protein>
<keyword evidence="2" id="KW-1185">Reference proteome</keyword>
<organism evidence="1 2">
    <name type="scientific">Gossypium stocksii</name>
    <dbReference type="NCBI Taxonomy" id="47602"/>
    <lineage>
        <taxon>Eukaryota</taxon>
        <taxon>Viridiplantae</taxon>
        <taxon>Streptophyta</taxon>
        <taxon>Embryophyta</taxon>
        <taxon>Tracheophyta</taxon>
        <taxon>Spermatophyta</taxon>
        <taxon>Magnoliopsida</taxon>
        <taxon>eudicotyledons</taxon>
        <taxon>Gunneridae</taxon>
        <taxon>Pentapetalae</taxon>
        <taxon>rosids</taxon>
        <taxon>malvids</taxon>
        <taxon>Malvales</taxon>
        <taxon>Malvaceae</taxon>
        <taxon>Malvoideae</taxon>
        <taxon>Gossypium</taxon>
    </lineage>
</organism>
<dbReference type="Proteomes" id="UP000828251">
    <property type="component" value="Unassembled WGS sequence"/>
</dbReference>
<evidence type="ECO:0000313" key="2">
    <source>
        <dbReference type="Proteomes" id="UP000828251"/>
    </source>
</evidence>
<accession>A0A9D3U9Z6</accession>
<proteinExistence type="predicted"/>
<gene>
    <name evidence="1" type="ORF">J1N35_044846</name>
</gene>
<sequence length="186" mass="21222">MSWIIEHIFDLSLESEMHFLMTNIEPPSIWILRSFSFNLNFTASKHACTSAVKAEMMFSWMVALEAITLPLPSRATTPDRTLKKSLLKPVSKLIFISSLEEETHVSLITALGDIYHSPQGVWTVIKSQGREGTYVALAPRTLLMAHPSKQDHLHEELLPMGFKRILSHQPHQSFKSSMLFRNIQIH</sequence>
<name>A0A9D3U9Z6_9ROSI</name>